<comment type="subcellular location">
    <subcellularLocation>
        <location evidence="1">Cell membrane</location>
        <topology evidence="1">Multi-pass membrane protein</topology>
    </subcellularLocation>
</comment>
<dbReference type="PANTHER" id="PTHR34220:SF7">
    <property type="entry name" value="SENSOR HISTIDINE KINASE YPDA"/>
    <property type="match status" value="1"/>
</dbReference>
<dbReference type="InterPro" id="IPR010559">
    <property type="entry name" value="Sig_transdc_His_kin_internal"/>
</dbReference>
<dbReference type="InterPro" id="IPR003594">
    <property type="entry name" value="HATPase_dom"/>
</dbReference>
<evidence type="ECO:0000256" key="8">
    <source>
        <dbReference type="ARBA" id="ARBA00022989"/>
    </source>
</evidence>
<evidence type="ECO:0000256" key="10">
    <source>
        <dbReference type="ARBA" id="ARBA00023136"/>
    </source>
</evidence>
<feature type="transmembrane region" description="Helical" evidence="11">
    <location>
        <begin position="38"/>
        <end position="62"/>
    </location>
</feature>
<evidence type="ECO:0000256" key="2">
    <source>
        <dbReference type="ARBA" id="ARBA00022475"/>
    </source>
</evidence>
<dbReference type="AlphaFoldDB" id="Q1QCQ6"/>
<evidence type="ECO:0000256" key="4">
    <source>
        <dbReference type="ARBA" id="ARBA00022692"/>
    </source>
</evidence>
<dbReference type="eggNOG" id="COG3275">
    <property type="taxonomic scope" value="Bacteria"/>
</dbReference>
<evidence type="ECO:0000256" key="11">
    <source>
        <dbReference type="SAM" id="Phobius"/>
    </source>
</evidence>
<dbReference type="Pfam" id="PF07694">
    <property type="entry name" value="5TM-5TMR_LYT"/>
    <property type="match status" value="1"/>
</dbReference>
<keyword evidence="3" id="KW-0808">Transferase</keyword>
<feature type="transmembrane region" description="Helical" evidence="11">
    <location>
        <begin position="90"/>
        <end position="111"/>
    </location>
</feature>
<keyword evidence="8 11" id="KW-1133">Transmembrane helix</keyword>
<proteinExistence type="predicted"/>
<dbReference type="STRING" id="335284.Pcryo_0764"/>
<evidence type="ECO:0000256" key="1">
    <source>
        <dbReference type="ARBA" id="ARBA00004651"/>
    </source>
</evidence>
<evidence type="ECO:0000256" key="7">
    <source>
        <dbReference type="ARBA" id="ARBA00022840"/>
    </source>
</evidence>
<keyword evidence="4 11" id="KW-0812">Transmembrane</keyword>
<evidence type="ECO:0000256" key="9">
    <source>
        <dbReference type="ARBA" id="ARBA00023012"/>
    </source>
</evidence>
<dbReference type="InterPro" id="IPR011620">
    <property type="entry name" value="Sig_transdc_His_kinase_LytS_TM"/>
</dbReference>
<keyword evidence="5" id="KW-0547">Nucleotide-binding</keyword>
<feature type="domain" description="Histidine kinase" evidence="12">
    <location>
        <begin position="475"/>
        <end position="582"/>
    </location>
</feature>
<evidence type="ECO:0000256" key="5">
    <source>
        <dbReference type="ARBA" id="ARBA00022741"/>
    </source>
</evidence>
<accession>Q1QCQ6</accession>
<dbReference type="GO" id="GO:0005524">
    <property type="term" value="F:ATP binding"/>
    <property type="evidence" value="ECO:0007669"/>
    <property type="project" value="UniProtKB-KW"/>
</dbReference>
<keyword evidence="9" id="KW-0902">Two-component regulatory system</keyword>
<dbReference type="GO" id="GO:0005886">
    <property type="term" value="C:plasma membrane"/>
    <property type="evidence" value="ECO:0007669"/>
    <property type="project" value="UniProtKB-SubCell"/>
</dbReference>
<dbReference type="InterPro" id="IPR005467">
    <property type="entry name" value="His_kinase_dom"/>
</dbReference>
<sequence>MWEILSQMLSRMSIIITIAYLITRLPIFRKMISQRVGIGGLFVLIIIFGMFGVIGNYTALVVEPGNQKVISNIWNPTLQSNNAVADTRNIGIIIGGFFGGPIVGIGASVIAGAHRLLMGGFISGATFWVSILGGCFAGWFGYKWRGMGLIKPRYMFLTSIIILTIQILAIPVLTTDHTTALKLIAFTGPPIIIINSVGIWICAMIFYNVVVEEDRTRASQTVKTFSIADQTFSLFRSGLNENSAKKSTKIIKKLTAVEHVAITRGIRELAYTGTLNNQKRNEEEDLASRKLALSTGKSVLNEPKSKWLFSKKSNSRASVVVPFCVQNKTIGTITFYYASSLHITVVEKELIEGLGKLFSNQLELGEIERHNQLLQNAKIEALQSQIQPHFLFNALNTIVALCRIDPMLARDLLLHLSTYLRNNLSGIADFLVPVYKEMENVQAYLAIEQARFPDKFVVNIEVAPDLIECLIPPFIIQPLVENAIKHGGFKKIEAKGAVHIEIKKISELLILIKVSDNGIGVELNRIVDLGERVVKSSKDGSGTALFNIKERLTALYSQDVRFNIDSDVGKGTCVSIILPVKT</sequence>
<feature type="transmembrane region" description="Helical" evidence="11">
    <location>
        <begin position="186"/>
        <end position="210"/>
    </location>
</feature>
<dbReference type="PROSITE" id="PS50109">
    <property type="entry name" value="HIS_KIN"/>
    <property type="match status" value="1"/>
</dbReference>
<keyword evidence="6 13" id="KW-0418">Kinase</keyword>
<dbReference type="Pfam" id="PF06580">
    <property type="entry name" value="His_kinase"/>
    <property type="match status" value="1"/>
</dbReference>
<evidence type="ECO:0000256" key="6">
    <source>
        <dbReference type="ARBA" id="ARBA00022777"/>
    </source>
</evidence>
<feature type="transmembrane region" description="Helical" evidence="11">
    <location>
        <begin position="117"/>
        <end position="142"/>
    </location>
</feature>
<dbReference type="Gene3D" id="3.30.565.10">
    <property type="entry name" value="Histidine kinase-like ATPase, C-terminal domain"/>
    <property type="match status" value="1"/>
</dbReference>
<evidence type="ECO:0000313" key="13">
    <source>
        <dbReference type="EMBL" id="ABE74547.1"/>
    </source>
</evidence>
<evidence type="ECO:0000256" key="3">
    <source>
        <dbReference type="ARBA" id="ARBA00022679"/>
    </source>
</evidence>
<dbReference type="InterPro" id="IPR050640">
    <property type="entry name" value="Bact_2-comp_sensor_kinase"/>
</dbReference>
<keyword evidence="14" id="KW-1185">Reference proteome</keyword>
<organism evidence="13 14">
    <name type="scientific">Psychrobacter cryohalolentis (strain ATCC BAA-1226 / DSM 17306 / VKM B-2378 / K5)</name>
    <dbReference type="NCBI Taxonomy" id="335284"/>
    <lineage>
        <taxon>Bacteria</taxon>
        <taxon>Pseudomonadati</taxon>
        <taxon>Pseudomonadota</taxon>
        <taxon>Gammaproteobacteria</taxon>
        <taxon>Moraxellales</taxon>
        <taxon>Moraxellaceae</taxon>
        <taxon>Psychrobacter</taxon>
    </lineage>
</organism>
<dbReference type="SUPFAM" id="SSF55874">
    <property type="entry name" value="ATPase domain of HSP90 chaperone/DNA topoisomerase II/histidine kinase"/>
    <property type="match status" value="1"/>
</dbReference>
<dbReference type="GO" id="GO:0071555">
    <property type="term" value="P:cell wall organization"/>
    <property type="evidence" value="ECO:0007669"/>
    <property type="project" value="InterPro"/>
</dbReference>
<dbReference type="Proteomes" id="UP000002425">
    <property type="component" value="Chromosome"/>
</dbReference>
<keyword evidence="10 11" id="KW-0472">Membrane</keyword>
<feature type="transmembrane region" description="Helical" evidence="11">
    <location>
        <begin position="154"/>
        <end position="174"/>
    </location>
</feature>
<dbReference type="InterPro" id="IPR036890">
    <property type="entry name" value="HATPase_C_sf"/>
</dbReference>
<dbReference type="KEGG" id="pcr:Pcryo_0764"/>
<evidence type="ECO:0000313" key="14">
    <source>
        <dbReference type="Proteomes" id="UP000002425"/>
    </source>
</evidence>
<dbReference type="RefSeq" id="WP_011513112.1">
    <property type="nucleotide sequence ID" value="NC_007969.1"/>
</dbReference>
<evidence type="ECO:0000259" key="12">
    <source>
        <dbReference type="PROSITE" id="PS50109"/>
    </source>
</evidence>
<keyword evidence="2" id="KW-1003">Cell membrane</keyword>
<dbReference type="EMBL" id="CP000323">
    <property type="protein sequence ID" value="ABE74547.1"/>
    <property type="molecule type" value="Genomic_DNA"/>
</dbReference>
<feature type="transmembrane region" description="Helical" evidence="11">
    <location>
        <begin position="12"/>
        <end position="32"/>
    </location>
</feature>
<gene>
    <name evidence="13" type="ordered locus">Pcryo_0764</name>
</gene>
<protein>
    <submittedName>
        <fullName evidence="13">Histidine kinase internal region</fullName>
    </submittedName>
</protein>
<dbReference type="Pfam" id="PF02518">
    <property type="entry name" value="HATPase_c"/>
    <property type="match status" value="1"/>
</dbReference>
<keyword evidence="7" id="KW-0067">ATP-binding</keyword>
<dbReference type="PANTHER" id="PTHR34220">
    <property type="entry name" value="SENSOR HISTIDINE KINASE YPDA"/>
    <property type="match status" value="1"/>
</dbReference>
<reference evidence="13" key="1">
    <citation type="submission" date="2006-03" db="EMBL/GenBank/DDBJ databases">
        <title>Complete sequence of chromosome of Psychrobacter cryohalolentis K5.</title>
        <authorList>
            <consortium name="US DOE Joint Genome Institute"/>
            <person name="Copeland A."/>
            <person name="Lucas S."/>
            <person name="Lapidus A."/>
            <person name="Barry K."/>
            <person name="Detter J.C."/>
            <person name="Glavina del Rio T."/>
            <person name="Hammon N."/>
            <person name="Israni S."/>
            <person name="Dalin E."/>
            <person name="Tice H."/>
            <person name="Pitluck S."/>
            <person name="Brettin T."/>
            <person name="Bruce D."/>
            <person name="Han C."/>
            <person name="Tapia R."/>
            <person name="Sims D.R."/>
            <person name="Gilna P."/>
            <person name="Schmutz J."/>
            <person name="Larimer F."/>
            <person name="Land M."/>
            <person name="Hauser L."/>
            <person name="Kyrpides N."/>
            <person name="Kim E."/>
            <person name="Richardson P."/>
        </authorList>
    </citation>
    <scope>NUCLEOTIDE SEQUENCE</scope>
    <source>
        <strain evidence="13">K5</strain>
    </source>
</reference>
<dbReference type="HOGENOM" id="CLU_020473_3_3_6"/>
<dbReference type="GO" id="GO:0000155">
    <property type="term" value="F:phosphorelay sensor kinase activity"/>
    <property type="evidence" value="ECO:0007669"/>
    <property type="project" value="InterPro"/>
</dbReference>
<name>Q1QCQ6_PSYCK</name>